<evidence type="ECO:0000256" key="5">
    <source>
        <dbReference type="ARBA" id="ARBA00023098"/>
    </source>
</evidence>
<gene>
    <name evidence="11" type="ORF">PHAECO_LOCUS6069</name>
</gene>
<evidence type="ECO:0000256" key="4">
    <source>
        <dbReference type="ARBA" id="ARBA00022963"/>
    </source>
</evidence>
<keyword evidence="6" id="KW-0325">Glycoprotein</keyword>
<evidence type="ECO:0000259" key="10">
    <source>
        <dbReference type="Pfam" id="PF04083"/>
    </source>
</evidence>
<dbReference type="OrthoDB" id="9974421at2759"/>
<evidence type="ECO:0000256" key="9">
    <source>
        <dbReference type="SAM" id="SignalP"/>
    </source>
</evidence>
<feature type="chain" id="PRO_5040410368" description="Lipase" evidence="9">
    <location>
        <begin position="23"/>
        <end position="410"/>
    </location>
</feature>
<dbReference type="Pfam" id="PF04083">
    <property type="entry name" value="Abhydro_lipase"/>
    <property type="match status" value="1"/>
</dbReference>
<comment type="similarity">
    <text evidence="1 7">Belongs to the AB hydrolase superfamily. Lipase family.</text>
</comment>
<evidence type="ECO:0000256" key="1">
    <source>
        <dbReference type="ARBA" id="ARBA00010701"/>
    </source>
</evidence>
<evidence type="ECO:0000313" key="12">
    <source>
        <dbReference type="Proteomes" id="UP001153737"/>
    </source>
</evidence>
<feature type="active site" description="Charge relay system" evidence="8">
    <location>
        <position position="352"/>
    </location>
</feature>
<feature type="signal peptide" evidence="9">
    <location>
        <begin position="1"/>
        <end position="22"/>
    </location>
</feature>
<dbReference type="EMBL" id="OU896708">
    <property type="protein sequence ID" value="CAH1156091.1"/>
    <property type="molecule type" value="Genomic_DNA"/>
</dbReference>
<accession>A0A9P0DI38</accession>
<reference evidence="11" key="2">
    <citation type="submission" date="2022-10" db="EMBL/GenBank/DDBJ databases">
        <authorList>
            <consortium name="ENA_rothamsted_submissions"/>
            <consortium name="culmorum"/>
            <person name="King R."/>
        </authorList>
    </citation>
    <scope>NUCLEOTIDE SEQUENCE</scope>
</reference>
<dbReference type="Gene3D" id="3.40.50.1820">
    <property type="entry name" value="alpha/beta hydrolase"/>
    <property type="match status" value="1"/>
</dbReference>
<keyword evidence="12" id="KW-1185">Reference proteome</keyword>
<evidence type="ECO:0000313" key="11">
    <source>
        <dbReference type="EMBL" id="CAH1156091.1"/>
    </source>
</evidence>
<dbReference type="GO" id="GO:0016042">
    <property type="term" value="P:lipid catabolic process"/>
    <property type="evidence" value="ECO:0007669"/>
    <property type="project" value="UniProtKB-KW"/>
</dbReference>
<name>A0A9P0DI38_PHACE</name>
<keyword evidence="2 9" id="KW-0732">Signal</keyword>
<proteinExistence type="inferred from homology"/>
<dbReference type="AlphaFoldDB" id="A0A9P0DI38"/>
<evidence type="ECO:0000256" key="2">
    <source>
        <dbReference type="ARBA" id="ARBA00022729"/>
    </source>
</evidence>
<dbReference type="PIRSF" id="PIRSF000862">
    <property type="entry name" value="Steryl_ester_lip"/>
    <property type="match status" value="1"/>
</dbReference>
<feature type="active site" description="Nucleophile" evidence="8">
    <location>
        <position position="179"/>
    </location>
</feature>
<protein>
    <recommendedName>
        <fullName evidence="7">Lipase</fullName>
    </recommendedName>
</protein>
<dbReference type="InterPro" id="IPR029058">
    <property type="entry name" value="AB_hydrolase_fold"/>
</dbReference>
<evidence type="ECO:0000256" key="7">
    <source>
        <dbReference type="PIRNR" id="PIRNR000862"/>
    </source>
</evidence>
<dbReference type="GO" id="GO:0016788">
    <property type="term" value="F:hydrolase activity, acting on ester bonds"/>
    <property type="evidence" value="ECO:0007669"/>
    <property type="project" value="InterPro"/>
</dbReference>
<dbReference type="InterPro" id="IPR006693">
    <property type="entry name" value="AB_hydrolase_lipase"/>
</dbReference>
<feature type="domain" description="Partial AB-hydrolase lipase" evidence="10">
    <location>
        <begin position="45"/>
        <end position="104"/>
    </location>
</feature>
<reference evidence="11" key="1">
    <citation type="submission" date="2022-01" db="EMBL/GenBank/DDBJ databases">
        <authorList>
            <person name="King R."/>
        </authorList>
    </citation>
    <scope>NUCLEOTIDE SEQUENCE</scope>
</reference>
<dbReference type="PANTHER" id="PTHR11005">
    <property type="entry name" value="LYSOSOMAL ACID LIPASE-RELATED"/>
    <property type="match status" value="1"/>
</dbReference>
<keyword evidence="3 7" id="KW-0378">Hydrolase</keyword>
<dbReference type="InterPro" id="IPR025483">
    <property type="entry name" value="Lipase_euk"/>
</dbReference>
<dbReference type="FunFam" id="3.40.50.1820:FF:000021">
    <property type="entry name" value="Lipase"/>
    <property type="match status" value="1"/>
</dbReference>
<feature type="active site" description="Charge relay system" evidence="8">
    <location>
        <position position="383"/>
    </location>
</feature>
<evidence type="ECO:0000256" key="6">
    <source>
        <dbReference type="ARBA" id="ARBA00023180"/>
    </source>
</evidence>
<keyword evidence="5" id="KW-0443">Lipid metabolism</keyword>
<dbReference type="Proteomes" id="UP001153737">
    <property type="component" value="Chromosome 2"/>
</dbReference>
<evidence type="ECO:0000256" key="3">
    <source>
        <dbReference type="ARBA" id="ARBA00022801"/>
    </source>
</evidence>
<keyword evidence="4 7" id="KW-0442">Lipid degradation</keyword>
<organism evidence="11 12">
    <name type="scientific">Phaedon cochleariae</name>
    <name type="common">Mustard beetle</name>
    <dbReference type="NCBI Taxonomy" id="80249"/>
    <lineage>
        <taxon>Eukaryota</taxon>
        <taxon>Metazoa</taxon>
        <taxon>Ecdysozoa</taxon>
        <taxon>Arthropoda</taxon>
        <taxon>Hexapoda</taxon>
        <taxon>Insecta</taxon>
        <taxon>Pterygota</taxon>
        <taxon>Neoptera</taxon>
        <taxon>Endopterygota</taxon>
        <taxon>Coleoptera</taxon>
        <taxon>Polyphaga</taxon>
        <taxon>Cucujiformia</taxon>
        <taxon>Chrysomeloidea</taxon>
        <taxon>Chrysomelidae</taxon>
        <taxon>Chrysomelinae</taxon>
        <taxon>Chrysomelini</taxon>
        <taxon>Phaedon</taxon>
    </lineage>
</organism>
<sequence>MFTTSKVHRIIIIAILVDFARGSTQRYENPKPSTRRFDPDDFLDTAQIIRRHGYPAETHIVATEDGYLIGLHRIPGSQDGKKGCQPVFLQHGLLGSSADWIMNGNNSLGFLLADQGYDVWLGNYRGNTYSRGHVTLPTWSAQYWNFSWHEMGIYDLPAALYYVSNTTGKYGEIIYIGHSMGGTGYLVMSSTKPEAAKNVKLMIGLAPASHMTNVTSPVRYLAPYANDIQWLSKYLGINELLPNDKLLKFLSYECDKTVKNDKICGNVLFIFLGFEKDEFNVDILPKVLSHDPAGTSSKTVLHYAQEIRDHGRFQQYDYGLEGNLIKYGTPSPPLYKMEKVKSKVYLMYAEMDNLASATDVRILSRELKNLVGLYKVPLRVFNHVDFIFGKDAYSLVYKKVLEVMKNFTIN</sequence>
<evidence type="ECO:0000256" key="8">
    <source>
        <dbReference type="PIRSR" id="PIRSR000862-1"/>
    </source>
</evidence>
<dbReference type="SUPFAM" id="SSF53474">
    <property type="entry name" value="alpha/beta-Hydrolases"/>
    <property type="match status" value="1"/>
</dbReference>